<dbReference type="SUPFAM" id="SSF51351">
    <property type="entry name" value="Triosephosphate isomerase (TIM)"/>
    <property type="match status" value="1"/>
</dbReference>
<reference evidence="12 15" key="2">
    <citation type="journal article" date="2016" name="Front. Microbiol.">
        <title>Genomic Resource of Rice Seed Associated Bacteria.</title>
        <authorList>
            <person name="Midha S."/>
            <person name="Bansal K."/>
            <person name="Sharma S."/>
            <person name="Kumar N."/>
            <person name="Patil P.P."/>
            <person name="Chaudhry V."/>
            <person name="Patil P.B."/>
        </authorList>
    </citation>
    <scope>NUCLEOTIDE SEQUENCE [LARGE SCALE GENOMIC DNA]</scope>
    <source>
        <strain evidence="12 15">RSA11</strain>
    </source>
</reference>
<dbReference type="InterPro" id="IPR022896">
    <property type="entry name" value="TrioseP_Isoase_bac/euk"/>
</dbReference>
<comment type="caution">
    <text evidence="11">The sequence shown here is derived from an EMBL/GenBank/DDBJ whole genome shotgun (WGS) entry which is preliminary data.</text>
</comment>
<keyword evidence="16" id="KW-1185">Reference proteome</keyword>
<dbReference type="GO" id="GO:0004807">
    <property type="term" value="F:triose-phosphate isomerase activity"/>
    <property type="evidence" value="ECO:0007669"/>
    <property type="project" value="UniProtKB-UniRule"/>
</dbReference>
<dbReference type="GO" id="GO:0046166">
    <property type="term" value="P:glyceraldehyde-3-phosphate biosynthetic process"/>
    <property type="evidence" value="ECO:0007669"/>
    <property type="project" value="TreeGrafter"/>
</dbReference>
<comment type="subunit">
    <text evidence="9 10">Homodimer.</text>
</comment>
<dbReference type="EMBL" id="LDQV01000014">
    <property type="protein sequence ID" value="KTR27423.1"/>
    <property type="molecule type" value="Genomic_DNA"/>
</dbReference>
<comment type="pathway">
    <text evidence="1 9 10">Carbohydrate degradation; glycolysis; D-glyceraldehyde 3-phosphate from glycerone phosphate: step 1/1.</text>
</comment>
<gene>
    <name evidence="9 11" type="primary">tpiA</name>
    <name evidence="11" type="ORF">AS033_01945</name>
    <name evidence="12" type="ORF">RSA11_05410</name>
    <name evidence="13" type="ORF">SZL87_05315</name>
</gene>
<dbReference type="Proteomes" id="UP000072605">
    <property type="component" value="Unassembled WGS sequence"/>
</dbReference>
<dbReference type="OrthoDB" id="9809429at2"/>
<dbReference type="PROSITE" id="PS00171">
    <property type="entry name" value="TIM_1"/>
    <property type="match status" value="1"/>
</dbReference>
<organism evidence="11 14">
    <name type="scientific">Exiguobacterium indicum</name>
    <dbReference type="NCBI Taxonomy" id="296995"/>
    <lineage>
        <taxon>Bacteria</taxon>
        <taxon>Bacillati</taxon>
        <taxon>Bacillota</taxon>
        <taxon>Bacilli</taxon>
        <taxon>Bacillales</taxon>
        <taxon>Bacillales Family XII. Incertae Sedis</taxon>
        <taxon>Exiguobacterium</taxon>
    </lineage>
</organism>
<evidence type="ECO:0000313" key="12">
    <source>
        <dbReference type="EMBL" id="KTR27423.1"/>
    </source>
</evidence>
<dbReference type="HAMAP" id="MF_00147_B">
    <property type="entry name" value="TIM_B"/>
    <property type="match status" value="1"/>
</dbReference>
<dbReference type="PROSITE" id="PS51440">
    <property type="entry name" value="TIM_2"/>
    <property type="match status" value="1"/>
</dbReference>
<evidence type="ECO:0000256" key="8">
    <source>
        <dbReference type="ARBA" id="ARBA00023235"/>
    </source>
</evidence>
<feature type="active site" description="Proton acceptor" evidence="9">
    <location>
        <position position="167"/>
    </location>
</feature>
<name>A0A0V8GJ22_9BACL</name>
<dbReference type="UniPathway" id="UPA00138"/>
<comment type="subcellular location">
    <subcellularLocation>
        <location evidence="9 10">Cytoplasm</location>
    </subcellularLocation>
</comment>
<evidence type="ECO:0000256" key="2">
    <source>
        <dbReference type="ARBA" id="ARBA00007422"/>
    </source>
</evidence>
<dbReference type="Proteomes" id="UP001387110">
    <property type="component" value="Unassembled WGS sequence"/>
</dbReference>
<evidence type="ECO:0000256" key="4">
    <source>
        <dbReference type="ARBA" id="ARBA00019397"/>
    </source>
</evidence>
<accession>A0A0V8GJ22</accession>
<comment type="function">
    <text evidence="9">Involved in the gluconeogenesis. Catalyzes stereospecifically the conversion of dihydroxyacetone phosphate (DHAP) to D-glyceraldehyde-3-phosphate (G3P).</text>
</comment>
<proteinExistence type="inferred from homology"/>
<dbReference type="EC" id="5.3.1.1" evidence="3 9"/>
<dbReference type="AlphaFoldDB" id="A0A0V8GJ22"/>
<dbReference type="Gene3D" id="3.20.20.70">
    <property type="entry name" value="Aldolase class I"/>
    <property type="match status" value="1"/>
</dbReference>
<evidence type="ECO:0000256" key="10">
    <source>
        <dbReference type="RuleBase" id="RU363013"/>
    </source>
</evidence>
<dbReference type="GO" id="GO:0006094">
    <property type="term" value="P:gluconeogenesis"/>
    <property type="evidence" value="ECO:0007669"/>
    <property type="project" value="UniProtKB-UniRule"/>
</dbReference>
<comment type="similarity">
    <text evidence="2 9 10">Belongs to the triosephosphate isomerase family.</text>
</comment>
<dbReference type="UniPathway" id="UPA00109">
    <property type="reaction ID" value="UER00189"/>
</dbReference>
<evidence type="ECO:0000256" key="1">
    <source>
        <dbReference type="ARBA" id="ARBA00004680"/>
    </source>
</evidence>
<comment type="catalytic activity">
    <reaction evidence="9 10">
        <text>D-glyceraldehyde 3-phosphate = dihydroxyacetone phosphate</text>
        <dbReference type="Rhea" id="RHEA:18585"/>
        <dbReference type="ChEBI" id="CHEBI:57642"/>
        <dbReference type="ChEBI" id="CHEBI:59776"/>
        <dbReference type="EC" id="5.3.1.1"/>
    </reaction>
</comment>
<evidence type="ECO:0000256" key="7">
    <source>
        <dbReference type="ARBA" id="ARBA00023152"/>
    </source>
</evidence>
<feature type="binding site" evidence="9">
    <location>
        <position position="213"/>
    </location>
    <ligand>
        <name>substrate</name>
    </ligand>
</feature>
<dbReference type="RefSeq" id="WP_023469215.1">
    <property type="nucleotide sequence ID" value="NZ_FMYN01000001.1"/>
</dbReference>
<dbReference type="GO" id="GO:0019563">
    <property type="term" value="P:glycerol catabolic process"/>
    <property type="evidence" value="ECO:0007669"/>
    <property type="project" value="TreeGrafter"/>
</dbReference>
<evidence type="ECO:0000313" key="14">
    <source>
        <dbReference type="Proteomes" id="UP000053797"/>
    </source>
</evidence>
<dbReference type="EMBL" id="LNQL01000001">
    <property type="protein sequence ID" value="KSU50159.1"/>
    <property type="molecule type" value="Genomic_DNA"/>
</dbReference>
<dbReference type="EMBL" id="JBAWKY010000001">
    <property type="protein sequence ID" value="MEI4461848.1"/>
    <property type="molecule type" value="Genomic_DNA"/>
</dbReference>
<dbReference type="GO" id="GO:0005829">
    <property type="term" value="C:cytosol"/>
    <property type="evidence" value="ECO:0007669"/>
    <property type="project" value="TreeGrafter"/>
</dbReference>
<dbReference type="InterPro" id="IPR013785">
    <property type="entry name" value="Aldolase_TIM"/>
</dbReference>
<keyword evidence="7 9" id="KW-0324">Glycolysis</keyword>
<evidence type="ECO:0000313" key="16">
    <source>
        <dbReference type="Proteomes" id="UP001387110"/>
    </source>
</evidence>
<evidence type="ECO:0000256" key="3">
    <source>
        <dbReference type="ARBA" id="ARBA00011940"/>
    </source>
</evidence>
<dbReference type="FunFam" id="3.20.20.70:FF:000016">
    <property type="entry name" value="Triosephosphate isomerase"/>
    <property type="match status" value="1"/>
</dbReference>
<feature type="binding site" evidence="9">
    <location>
        <position position="173"/>
    </location>
    <ligand>
        <name>substrate</name>
    </ligand>
</feature>
<evidence type="ECO:0000256" key="5">
    <source>
        <dbReference type="ARBA" id="ARBA00022432"/>
    </source>
</evidence>
<dbReference type="InterPro" id="IPR000652">
    <property type="entry name" value="Triosephosphate_isomerase"/>
</dbReference>
<reference evidence="13 16" key="3">
    <citation type="submission" date="2023-12" db="EMBL/GenBank/DDBJ databases">
        <authorList>
            <person name="Easwaran N."/>
            <person name="Lazarus H.P.S."/>
        </authorList>
    </citation>
    <scope>NUCLEOTIDE SEQUENCE [LARGE SCALE GENOMIC DNA]</scope>
    <source>
        <strain evidence="13 16">VIT-2023</strain>
    </source>
</reference>
<reference evidence="11 14" key="1">
    <citation type="journal article" date="2015" name="Int. J. Syst. Evol. Microbiol.">
        <title>Exiguobacterium enclense sp. nov., isolated from sediment.</title>
        <authorList>
            <person name="Dastager S.G."/>
            <person name="Mawlankar R."/>
            <person name="Sonalkar V.V."/>
            <person name="Thorat M.N."/>
            <person name="Mual P."/>
            <person name="Verma A."/>
            <person name="Krishnamurthi S."/>
            <person name="Tang S.K."/>
            <person name="Li W.J."/>
        </authorList>
    </citation>
    <scope>NUCLEOTIDE SEQUENCE [LARGE SCALE GENOMIC DNA]</scope>
    <source>
        <strain evidence="11 14">NIO-1109</strain>
    </source>
</reference>
<feature type="binding site" evidence="9">
    <location>
        <begin position="9"/>
        <end position="11"/>
    </location>
    <ligand>
        <name>substrate</name>
    </ligand>
</feature>
<feature type="binding site" evidence="9">
    <location>
        <begin position="234"/>
        <end position="235"/>
    </location>
    <ligand>
        <name>substrate</name>
    </ligand>
</feature>
<keyword evidence="6 9" id="KW-0963">Cytoplasm</keyword>
<dbReference type="Pfam" id="PF00121">
    <property type="entry name" value="TIM"/>
    <property type="match status" value="1"/>
</dbReference>
<dbReference type="NCBIfam" id="TIGR00419">
    <property type="entry name" value="tim"/>
    <property type="match status" value="1"/>
</dbReference>
<dbReference type="PANTHER" id="PTHR21139">
    <property type="entry name" value="TRIOSEPHOSPHATE ISOMERASE"/>
    <property type="match status" value="1"/>
</dbReference>
<feature type="active site" description="Electrophile" evidence="9">
    <location>
        <position position="95"/>
    </location>
</feature>
<protein>
    <recommendedName>
        <fullName evidence="4 9">Triosephosphate isomerase</fullName>
        <shortName evidence="9">TIM</shortName>
        <shortName evidence="9">TPI</shortName>
        <ecNumber evidence="3 9">5.3.1.1</ecNumber>
    </recommendedName>
    <alternativeName>
        <fullName evidence="9">Triose-phosphate isomerase</fullName>
    </alternativeName>
</protein>
<dbReference type="PANTHER" id="PTHR21139:SF42">
    <property type="entry name" value="TRIOSEPHOSPHATE ISOMERASE"/>
    <property type="match status" value="1"/>
</dbReference>
<dbReference type="CDD" id="cd00311">
    <property type="entry name" value="TIM"/>
    <property type="match status" value="1"/>
</dbReference>
<evidence type="ECO:0000256" key="6">
    <source>
        <dbReference type="ARBA" id="ARBA00022490"/>
    </source>
</evidence>
<evidence type="ECO:0000313" key="13">
    <source>
        <dbReference type="EMBL" id="MEI4461848.1"/>
    </source>
</evidence>
<dbReference type="Proteomes" id="UP000053797">
    <property type="component" value="Unassembled WGS sequence"/>
</dbReference>
<comment type="pathway">
    <text evidence="9 10">Carbohydrate biosynthesis; gluconeogenesis.</text>
</comment>
<dbReference type="InterPro" id="IPR020861">
    <property type="entry name" value="Triosephosphate_isomerase_AS"/>
</dbReference>
<evidence type="ECO:0000313" key="11">
    <source>
        <dbReference type="EMBL" id="KSU50159.1"/>
    </source>
</evidence>
<evidence type="ECO:0000313" key="15">
    <source>
        <dbReference type="Proteomes" id="UP000072605"/>
    </source>
</evidence>
<keyword evidence="5 9" id="KW-0312">Gluconeogenesis</keyword>
<evidence type="ECO:0000256" key="9">
    <source>
        <dbReference type="HAMAP-Rule" id="MF_00147"/>
    </source>
</evidence>
<dbReference type="GO" id="GO:0006096">
    <property type="term" value="P:glycolytic process"/>
    <property type="evidence" value="ECO:0007669"/>
    <property type="project" value="UniProtKB-UniRule"/>
</dbReference>
<sequence length="250" mass="26789">MRKPIIAGNWKMNLTLKDAVAFVEEVKGAVPASTTVDAAVCAPAVFLAHLTEAAAGTDLKIGAQNMYDKESGAFTGEISPLMLKELDVTYVILGHSERREYFGETDAFINSKAKKAFEHGLVPIVCVGETLEEREGGKFEDVIREQTANSLKGLTVDQVKNLVVAYEPVWAIGTGKSATEQDAQDSCKFVRDVVAAEFGAEAAEAVRIQYGGSVKPENIKEYMAQPDIDGALVGGASLETGSFLKLLEAI</sequence>
<dbReference type="InterPro" id="IPR035990">
    <property type="entry name" value="TIM_sf"/>
</dbReference>
<keyword evidence="8 9" id="KW-0413">Isomerase</keyword>